<dbReference type="InterPro" id="IPR001509">
    <property type="entry name" value="Epimerase_deHydtase"/>
</dbReference>
<dbReference type="InterPro" id="IPR036291">
    <property type="entry name" value="NAD(P)-bd_dom_sf"/>
</dbReference>
<dbReference type="PANTHER" id="PTHR42687">
    <property type="entry name" value="L-THREONINE 3-DEHYDROGENASE"/>
    <property type="match status" value="1"/>
</dbReference>
<sequence length="365" mass="40799">MSGATGYRWVQGLRQSYVKSLGENHQKEVVLVTGAYGQIGRDFMPILRQLFGESNVIASDIAKPTASKVVETYDNLKTIELDVCDKGAVRDAVKTFKVTRIVHLATMLSAVGEKLPIKAHDVNVQGTLNILEAAREIKVSTNGSKKMASVFAPSSIAVFGPSTPQDGTPDDVVCAPSTMYGISKHHLELLGNYYHQRYGLDFRSLRFPGVLSASDPGGGTTDYVMDMYNEALKYKQCTSFLSEDIELPFMHMEDCLRSAIELIVAPNNKLTRRVYNITAFSATPSQVYESIKKFIPEVQAQYEPDFREEIALSWPNSVDDSFARRDWGWQHAYDLDDITKDILDSLAAERMANMKRFRERLASRG</sequence>
<evidence type="ECO:0000259" key="2">
    <source>
        <dbReference type="Pfam" id="PF01370"/>
    </source>
</evidence>
<dbReference type="GO" id="GO:0006567">
    <property type="term" value="P:L-threonine catabolic process"/>
    <property type="evidence" value="ECO:0007669"/>
    <property type="project" value="TreeGrafter"/>
</dbReference>
<accession>A0AAX4PLI5</accession>
<dbReference type="AlphaFoldDB" id="A0AAX4PLI5"/>
<comment type="similarity">
    <text evidence="1">Belongs to the NAD(P)-dependent epimerase/dehydratase family.</text>
</comment>
<protein>
    <submittedName>
        <fullName evidence="3">L-threonine 3-dehydrogenase</fullName>
    </submittedName>
</protein>
<dbReference type="Gene3D" id="3.40.50.720">
    <property type="entry name" value="NAD(P)-binding Rossmann-like Domain"/>
    <property type="match status" value="1"/>
</dbReference>
<evidence type="ECO:0000313" key="3">
    <source>
        <dbReference type="EMBL" id="WZN67267.1"/>
    </source>
</evidence>
<organism evidence="3 4">
    <name type="scientific">Chloropicon roscoffensis</name>
    <dbReference type="NCBI Taxonomy" id="1461544"/>
    <lineage>
        <taxon>Eukaryota</taxon>
        <taxon>Viridiplantae</taxon>
        <taxon>Chlorophyta</taxon>
        <taxon>Chloropicophyceae</taxon>
        <taxon>Chloropicales</taxon>
        <taxon>Chloropicaceae</taxon>
        <taxon>Chloropicon</taxon>
    </lineage>
</organism>
<evidence type="ECO:0000256" key="1">
    <source>
        <dbReference type="ARBA" id="ARBA00007637"/>
    </source>
</evidence>
<dbReference type="PANTHER" id="PTHR42687:SF1">
    <property type="entry name" value="L-THREONINE 3-DEHYDROGENASE, MITOCHONDRIAL"/>
    <property type="match status" value="1"/>
</dbReference>
<feature type="domain" description="NAD-dependent epimerase/dehydratase" evidence="2">
    <location>
        <begin position="30"/>
        <end position="277"/>
    </location>
</feature>
<keyword evidence="4" id="KW-1185">Reference proteome</keyword>
<reference evidence="3 4" key="1">
    <citation type="submission" date="2024-03" db="EMBL/GenBank/DDBJ databases">
        <title>Complete genome sequence of the green alga Chloropicon roscoffensis RCC1871.</title>
        <authorList>
            <person name="Lemieux C."/>
            <person name="Pombert J.-F."/>
            <person name="Otis C."/>
            <person name="Turmel M."/>
        </authorList>
    </citation>
    <scope>NUCLEOTIDE SEQUENCE [LARGE SCALE GENOMIC DNA]</scope>
    <source>
        <strain evidence="3 4">RCC1871</strain>
    </source>
</reference>
<dbReference type="InterPro" id="IPR051225">
    <property type="entry name" value="NAD(P)_epim/dehydratase"/>
</dbReference>
<proteinExistence type="inferred from homology"/>
<dbReference type="GO" id="GO:0008743">
    <property type="term" value="F:L-threonine 3-dehydrogenase activity"/>
    <property type="evidence" value="ECO:0007669"/>
    <property type="project" value="TreeGrafter"/>
</dbReference>
<dbReference type="SUPFAM" id="SSF51735">
    <property type="entry name" value="NAD(P)-binding Rossmann-fold domains"/>
    <property type="match status" value="1"/>
</dbReference>
<gene>
    <name evidence="3" type="ORF">HKI87_19g88400</name>
</gene>
<evidence type="ECO:0000313" key="4">
    <source>
        <dbReference type="Proteomes" id="UP001472866"/>
    </source>
</evidence>
<dbReference type="EMBL" id="CP151519">
    <property type="protein sequence ID" value="WZN67267.1"/>
    <property type="molecule type" value="Genomic_DNA"/>
</dbReference>
<dbReference type="Proteomes" id="UP001472866">
    <property type="component" value="Chromosome 19"/>
</dbReference>
<dbReference type="Pfam" id="PF01370">
    <property type="entry name" value="Epimerase"/>
    <property type="match status" value="1"/>
</dbReference>
<name>A0AAX4PLI5_9CHLO</name>